<dbReference type="InterPro" id="IPR043504">
    <property type="entry name" value="Peptidase_S1_PA_chymotrypsin"/>
</dbReference>
<sequence>MLGIALLAAQLAAAQAATAAQDPTIVIARQQPLIETPLEALVQDGIQYARLYPIPLIEAVRRLVAQEASVPQTDALIRRYQPRFAGLVLEHVPVFRFVMLLTGDEPVPDTVITAGGLTIPIVFRTGAPATRDQILTVIAAHQAEIRAALPRPMGLAFNPRTGRLLVMLRKSDLDKEGEAATAQRLQAIAGVPLELHYWSAADRNTAAEGGGRIIARNREGKHFLCTSGFVVTNGTQTAITTAAHCPDTLAYIEADKSEVPLTLIGAWGERYQDVQIHSAPAALEPLFHADSKDSARLVTGWRNRESTRAGDIVCHRGEKTGYSCAEIAYVDYAPPGDLCAGPCMATWVAVKGPSCKNGDSGGPVFLGTVAFGLVKADSVTDGVCKLYYYMSTDYLPPGWTVAHR</sequence>
<comment type="caution">
    <text evidence="2">The sequence shown here is derived from an EMBL/GenBank/DDBJ whole genome shotgun (WGS) entry which is preliminary data.</text>
</comment>
<dbReference type="SUPFAM" id="SSF50494">
    <property type="entry name" value="Trypsin-like serine proteases"/>
    <property type="match status" value="1"/>
</dbReference>
<protein>
    <recommendedName>
        <fullName evidence="4">Trypsin-like serine protease</fullName>
    </recommendedName>
</protein>
<dbReference type="RefSeq" id="WP_167073614.1">
    <property type="nucleotide sequence ID" value="NZ_JAAOZC010000005.1"/>
</dbReference>
<feature type="signal peptide" evidence="1">
    <location>
        <begin position="1"/>
        <end position="19"/>
    </location>
</feature>
<dbReference type="InterPro" id="IPR009003">
    <property type="entry name" value="Peptidase_S1_PA"/>
</dbReference>
<evidence type="ECO:0000313" key="3">
    <source>
        <dbReference type="Proteomes" id="UP000727456"/>
    </source>
</evidence>
<proteinExistence type="predicted"/>
<evidence type="ECO:0000256" key="1">
    <source>
        <dbReference type="SAM" id="SignalP"/>
    </source>
</evidence>
<reference evidence="2 3" key="1">
    <citation type="submission" date="2020-03" db="EMBL/GenBank/DDBJ databases">
        <title>Genomic Encyclopedia of Type Strains, Phase III (KMG-III): the genomes of soil and plant-associated and newly described type strains.</title>
        <authorList>
            <person name="Whitman W."/>
        </authorList>
    </citation>
    <scope>NUCLEOTIDE SEQUENCE [LARGE SCALE GENOMIC DNA]</scope>
    <source>
        <strain evidence="2 3">CECT 8804</strain>
    </source>
</reference>
<gene>
    <name evidence="2" type="ORF">FHS31_002327</name>
</gene>
<evidence type="ECO:0008006" key="4">
    <source>
        <dbReference type="Google" id="ProtNLM"/>
    </source>
</evidence>
<dbReference type="Proteomes" id="UP000727456">
    <property type="component" value="Unassembled WGS sequence"/>
</dbReference>
<accession>A0ABX0TTC4</accession>
<keyword evidence="1" id="KW-0732">Signal</keyword>
<organism evidence="2 3">
    <name type="scientific">Sphingomonas vulcanisoli</name>
    <dbReference type="NCBI Taxonomy" id="1658060"/>
    <lineage>
        <taxon>Bacteria</taxon>
        <taxon>Pseudomonadati</taxon>
        <taxon>Pseudomonadota</taxon>
        <taxon>Alphaproteobacteria</taxon>
        <taxon>Sphingomonadales</taxon>
        <taxon>Sphingomonadaceae</taxon>
        <taxon>Sphingomonas</taxon>
    </lineage>
</organism>
<dbReference type="Gene3D" id="2.40.10.10">
    <property type="entry name" value="Trypsin-like serine proteases"/>
    <property type="match status" value="2"/>
</dbReference>
<feature type="chain" id="PRO_5046993562" description="Trypsin-like serine protease" evidence="1">
    <location>
        <begin position="20"/>
        <end position="404"/>
    </location>
</feature>
<dbReference type="EMBL" id="JAAOZC010000005">
    <property type="protein sequence ID" value="NIJ08706.1"/>
    <property type="molecule type" value="Genomic_DNA"/>
</dbReference>
<name>A0ABX0TTC4_9SPHN</name>
<keyword evidence="3" id="KW-1185">Reference proteome</keyword>
<evidence type="ECO:0000313" key="2">
    <source>
        <dbReference type="EMBL" id="NIJ08706.1"/>
    </source>
</evidence>